<dbReference type="AlphaFoldDB" id="A0A0S4J8V4"/>
<dbReference type="EMBL" id="CYKH01001601">
    <property type="protein sequence ID" value="CUG87929.1"/>
    <property type="molecule type" value="Genomic_DNA"/>
</dbReference>
<accession>A0A0S4J8V4</accession>
<evidence type="ECO:0000256" key="1">
    <source>
        <dbReference type="SAM" id="MobiDB-lite"/>
    </source>
</evidence>
<organism evidence="2 3">
    <name type="scientific">Bodo saltans</name>
    <name type="common">Flagellated protozoan</name>
    <dbReference type="NCBI Taxonomy" id="75058"/>
    <lineage>
        <taxon>Eukaryota</taxon>
        <taxon>Discoba</taxon>
        <taxon>Euglenozoa</taxon>
        <taxon>Kinetoplastea</taxon>
        <taxon>Metakinetoplastina</taxon>
        <taxon>Eubodonida</taxon>
        <taxon>Bodonidae</taxon>
        <taxon>Bodo</taxon>
    </lineage>
</organism>
<evidence type="ECO:0000313" key="2">
    <source>
        <dbReference type="EMBL" id="CUG87929.1"/>
    </source>
</evidence>
<protein>
    <submittedName>
        <fullName evidence="2">Uncharacterized protein</fullName>
    </submittedName>
</protein>
<name>A0A0S4J8V4_BODSA</name>
<feature type="region of interest" description="Disordered" evidence="1">
    <location>
        <begin position="310"/>
        <end position="359"/>
    </location>
</feature>
<keyword evidence="3" id="KW-1185">Reference proteome</keyword>
<reference evidence="3" key="1">
    <citation type="submission" date="2015-09" db="EMBL/GenBank/DDBJ databases">
        <authorList>
            <consortium name="Pathogen Informatics"/>
        </authorList>
    </citation>
    <scope>NUCLEOTIDE SEQUENCE [LARGE SCALE GENOMIC DNA]</scope>
    <source>
        <strain evidence="3">Lake Konstanz</strain>
    </source>
</reference>
<dbReference type="VEuPathDB" id="TriTrypDB:BSAL_09585c"/>
<dbReference type="Proteomes" id="UP000051952">
    <property type="component" value="Unassembled WGS sequence"/>
</dbReference>
<sequence>RMKIAEQQLGLSISEVGRLEIEARRVQIANEPADAVQALTNQLSAQEQRQLEPWRKRLQQLTVRKNRYMAMEASDLKKRAVDMAKDACLSPTELLILWTALYADEDERKLMAALVVAETDPDKIPLFNYNIATKKGDVFLSQYGAELAHFGLPLFPEHREYDLQNQKLLRGGDPSGAGKVNRPAVFRDNRGDEDLLGAGSTLPLVQNPETNQWEADATLVQKAFDDAFALIRGLSAKVDAIQGTAKAASNSRREDALGETALVSYRRGAGVATSLVKRSGDRPSTIGAQILSLTTPARRRRRGGFLGRAATKQHVNQKTGCRTCPSGRAAARRPATGLARAASGSGKRDATQPKARHPHDAYQPAALLSQQHCLPPGEDQIGFRGNTDITTHEPWIEGTLPLGGNHTGCATARPITSTNDNAPIGGDPHGCLSARDIDLLLTGITVMGASVFFHWRRGDISTAHMTGTLQTLPRPALIVVHVQFFVVHVKFFEHRERRWVGEKSD</sequence>
<proteinExistence type="predicted"/>
<feature type="non-terminal residue" evidence="2">
    <location>
        <position position="1"/>
    </location>
</feature>
<evidence type="ECO:0000313" key="3">
    <source>
        <dbReference type="Proteomes" id="UP000051952"/>
    </source>
</evidence>
<gene>
    <name evidence="2" type="ORF">BSAL_12735</name>
</gene>